<protein>
    <recommendedName>
        <fullName evidence="16">Outer membrane usher protein</fullName>
    </recommendedName>
</protein>
<dbReference type="Gene3D" id="3.10.20.410">
    <property type="match status" value="1"/>
</dbReference>
<dbReference type="PROSITE" id="PS01151">
    <property type="entry name" value="FIMBRIAL_USHER"/>
    <property type="match status" value="1"/>
</dbReference>
<feature type="domain" description="PapC-like C-terminal" evidence="12">
    <location>
        <begin position="778"/>
        <end position="842"/>
    </location>
</feature>
<keyword evidence="5 10" id="KW-1029">Fimbrium biogenesis</keyword>
<dbReference type="SUPFAM" id="SSF141729">
    <property type="entry name" value="FimD N-terminal domain-like"/>
    <property type="match status" value="1"/>
</dbReference>
<dbReference type="InterPro" id="IPR025949">
    <property type="entry name" value="PapC-like_C"/>
</dbReference>
<keyword evidence="8 10" id="KW-0472">Membrane</keyword>
<gene>
    <name evidence="14" type="ORF">F945_01763</name>
</gene>
<evidence type="ECO:0000256" key="5">
    <source>
        <dbReference type="ARBA" id="ARBA00022558"/>
    </source>
</evidence>
<comment type="caution">
    <text evidence="14">The sequence shown here is derived from an EMBL/GenBank/DDBJ whole genome shotgun (WGS) entry which is preliminary data.</text>
</comment>
<keyword evidence="3 10" id="KW-0813">Transport</keyword>
<keyword evidence="9 10" id="KW-0998">Cell outer membrane</keyword>
<keyword evidence="7 11" id="KW-0732">Signal</keyword>
<dbReference type="InterPro" id="IPR018030">
    <property type="entry name" value="Fimbrial_membr_usher_CS"/>
</dbReference>
<dbReference type="HOGENOM" id="CLU_009120_1_1_6"/>
<evidence type="ECO:0000256" key="8">
    <source>
        <dbReference type="ARBA" id="ARBA00023136"/>
    </source>
</evidence>
<accession>S3NHR5</accession>
<dbReference type="InterPro" id="IPR037224">
    <property type="entry name" value="PapC_N_sf"/>
</dbReference>
<feature type="signal peptide" evidence="11">
    <location>
        <begin position="1"/>
        <end position="28"/>
    </location>
</feature>
<dbReference type="Pfam" id="PF13953">
    <property type="entry name" value="PapC_C"/>
    <property type="match status" value="1"/>
</dbReference>
<evidence type="ECO:0000256" key="3">
    <source>
        <dbReference type="ARBA" id="ARBA00022448"/>
    </source>
</evidence>
<dbReference type="Pfam" id="PF13954">
    <property type="entry name" value="PapC_N"/>
    <property type="match status" value="1"/>
</dbReference>
<dbReference type="OrthoDB" id="6554712at2"/>
<evidence type="ECO:0000313" key="14">
    <source>
        <dbReference type="EMBL" id="EPF73884.1"/>
    </source>
</evidence>
<evidence type="ECO:0000256" key="9">
    <source>
        <dbReference type="ARBA" id="ARBA00023237"/>
    </source>
</evidence>
<evidence type="ECO:0000256" key="4">
    <source>
        <dbReference type="ARBA" id="ARBA00022452"/>
    </source>
</evidence>
<dbReference type="GO" id="GO:0009279">
    <property type="term" value="C:cell outer membrane"/>
    <property type="evidence" value="ECO:0007669"/>
    <property type="project" value="UniProtKB-SubCell"/>
</dbReference>
<dbReference type="InterPro" id="IPR000015">
    <property type="entry name" value="Fimb_usher"/>
</dbReference>
<dbReference type="PANTHER" id="PTHR30451:SF21">
    <property type="entry name" value="FIMBRIAL USHER DOMAIN-CONTAINING PROTEIN YDET-RELATED"/>
    <property type="match status" value="1"/>
</dbReference>
<dbReference type="Gene3D" id="2.60.40.3110">
    <property type="match status" value="1"/>
</dbReference>
<dbReference type="EMBL" id="ATGI01000022">
    <property type="protein sequence ID" value="EPF73884.1"/>
    <property type="molecule type" value="Genomic_DNA"/>
</dbReference>
<name>S3NHR5_9GAMM</name>
<dbReference type="GO" id="GO:0009297">
    <property type="term" value="P:pilus assembly"/>
    <property type="evidence" value="ECO:0007669"/>
    <property type="project" value="InterPro"/>
</dbReference>
<feature type="chain" id="PRO_5004512404" description="Outer membrane usher protein" evidence="11">
    <location>
        <begin position="29"/>
        <end position="866"/>
    </location>
</feature>
<dbReference type="Gene3D" id="2.60.40.2070">
    <property type="match status" value="1"/>
</dbReference>
<sequence>MFYIKRNTLKYIISSLSILIMSSHTVQAKEYFDPNMLNIGTNDKQLYSNEDLTLFNELDSLPGDYKLDIFINNNKIEHRNIYLYAYGNADHEQKLAPCLLPSELEHYGVKTPSLVSVIELENGKQCVDWSGLDYAKSDLDLNRNRLLLQLPQAYVVQDRIDFFERKQWDNGIPALRLDYSVSEFSSRNNSKTENSTFASLQGSANWGAWRLKQYSTWSHDAQGEDTWTNLSTTLSRNIPQIDSEIILGNNYSSSAIFEGVKIRGAIVQSDRMMRTRQYNSYAPGITGIADSESIVTIHQNGRMIYKKAVPAGPFYLTDYFPANNGGNITVEITGSDGQIKRQIVPFTTLAFLERKGNLNYHVALGQYDNSDYDNNNEFLTQAEVTYGLTDFITIALGSQLSQHYQAFSFGQGINLGKFGAVSANVIHAISDFEKRTNYSDVILGNNESSTKEGNAFKINYSKSFTPTNTSLNFAGYKYFSSGFYDFNDVMRHNYGNNSNTELIDPMLPLNDKVKHQYNVTLVQDLPNQWGMINFNAASYKYRNQGDLTSYNLGYSLSKNKISYGLFYTYYDDSAEDTNRNGKYSINFNVSMPLSFGKKPLYASYNLGRSTSGQNNHMVQLNGLSGDRLQANWNVYQGYDDKNYGGFSGSYDAPVAHLSAGYSYRGSDQQNLSANIAGTLLATQYGALMSKPLQTTNALIVTKEVKGVKALNSATATTSTAGLAVYPGLSPYRKNQIALDTQSIPENAEIEETIISQIIPTKGALILADFKARKGYKVLITLQSPEHENIPMGSKVTFGGNNTAMVASFNQVYLLSNEEKGSVSVDWVADKQANHCIAEFDLTKIEALNGLYMVKAVCAEQLAAAQP</sequence>
<dbReference type="eggNOG" id="COG3188">
    <property type="taxonomic scope" value="Bacteria"/>
</dbReference>
<dbReference type="Proteomes" id="UP000014568">
    <property type="component" value="Unassembled WGS sequence"/>
</dbReference>
<evidence type="ECO:0000256" key="7">
    <source>
        <dbReference type="ARBA" id="ARBA00022729"/>
    </source>
</evidence>
<feature type="domain" description="PapC N-terminal" evidence="13">
    <location>
        <begin position="31"/>
        <end position="182"/>
    </location>
</feature>
<evidence type="ECO:0000313" key="15">
    <source>
        <dbReference type="Proteomes" id="UP000014568"/>
    </source>
</evidence>
<proteinExistence type="inferred from homology"/>
<keyword evidence="4" id="KW-1134">Transmembrane beta strand</keyword>
<evidence type="ECO:0008006" key="16">
    <source>
        <dbReference type="Google" id="ProtNLM"/>
    </source>
</evidence>
<dbReference type="PANTHER" id="PTHR30451">
    <property type="entry name" value="OUTER MEMBRANE USHER PROTEIN"/>
    <property type="match status" value="1"/>
</dbReference>
<comment type="subcellular location">
    <subcellularLocation>
        <location evidence="1 10">Cell outer membrane</location>
        <topology evidence="1 10">Multi-pass membrane protein</topology>
    </subcellularLocation>
</comment>
<organism evidence="14 15">
    <name type="scientific">Acinetobacter rudis CIP 110305</name>
    <dbReference type="NCBI Taxonomy" id="421052"/>
    <lineage>
        <taxon>Bacteria</taxon>
        <taxon>Pseudomonadati</taxon>
        <taxon>Pseudomonadota</taxon>
        <taxon>Gammaproteobacteria</taxon>
        <taxon>Moraxellales</taxon>
        <taxon>Moraxellaceae</taxon>
        <taxon>Acinetobacter</taxon>
    </lineage>
</organism>
<dbReference type="InterPro" id="IPR025885">
    <property type="entry name" value="PapC_N"/>
</dbReference>
<evidence type="ECO:0000256" key="1">
    <source>
        <dbReference type="ARBA" id="ARBA00004571"/>
    </source>
</evidence>
<evidence type="ECO:0000256" key="10">
    <source>
        <dbReference type="RuleBase" id="RU003884"/>
    </source>
</evidence>
<evidence type="ECO:0000256" key="11">
    <source>
        <dbReference type="SAM" id="SignalP"/>
    </source>
</evidence>
<keyword evidence="15" id="KW-1185">Reference proteome</keyword>
<dbReference type="AlphaFoldDB" id="S3NHR5"/>
<evidence type="ECO:0000259" key="12">
    <source>
        <dbReference type="Pfam" id="PF13953"/>
    </source>
</evidence>
<dbReference type="Pfam" id="PF00577">
    <property type="entry name" value="Usher"/>
    <property type="match status" value="1"/>
</dbReference>
<dbReference type="STRING" id="632955.GCA_000829675_03603"/>
<dbReference type="GO" id="GO:0015473">
    <property type="term" value="F:fimbrial usher porin activity"/>
    <property type="evidence" value="ECO:0007669"/>
    <property type="project" value="InterPro"/>
</dbReference>
<keyword evidence="6 10" id="KW-0812">Transmembrane</keyword>
<dbReference type="InterPro" id="IPR043142">
    <property type="entry name" value="PapC-like_C_sf"/>
</dbReference>
<dbReference type="Gene3D" id="2.60.40.2610">
    <property type="entry name" value="Outer membrane usher protein FimD, plug domain"/>
    <property type="match status" value="1"/>
</dbReference>
<reference evidence="14 15" key="1">
    <citation type="submission" date="2013-06" db="EMBL/GenBank/DDBJ databases">
        <title>The Genome Sequence of Acinetobacter rudis CIP 110305.</title>
        <authorList>
            <consortium name="The Broad Institute Genome Sequencing Platform"/>
            <consortium name="The Broad Institute Genome Sequencing Center for Infectious Disease"/>
            <person name="Cerqueira G."/>
            <person name="Feldgarden M."/>
            <person name="Courvalin P."/>
            <person name="Perichon B."/>
            <person name="Grillot-Courvalin C."/>
            <person name="Clermont D."/>
            <person name="Rocha E."/>
            <person name="Yoon E.-J."/>
            <person name="Nemec A."/>
            <person name="Young S.K."/>
            <person name="Zeng Q."/>
            <person name="Gargeya S."/>
            <person name="Fitzgerald M."/>
            <person name="Abouelleil A."/>
            <person name="Alvarado L."/>
            <person name="Berlin A.M."/>
            <person name="Chapman S.B."/>
            <person name="Dewar J."/>
            <person name="Goldberg J."/>
            <person name="Griggs A."/>
            <person name="Gujja S."/>
            <person name="Hansen M."/>
            <person name="Howarth C."/>
            <person name="Imamovic A."/>
            <person name="Larimer J."/>
            <person name="McCowan C."/>
            <person name="Murphy C."/>
            <person name="Pearson M."/>
            <person name="Priest M."/>
            <person name="Roberts A."/>
            <person name="Saif S."/>
            <person name="Shea T."/>
            <person name="Sykes S."/>
            <person name="Wortman J."/>
            <person name="Nusbaum C."/>
            <person name="Birren B."/>
        </authorList>
    </citation>
    <scope>NUCLEOTIDE SEQUENCE [LARGE SCALE GENOMIC DNA]</scope>
    <source>
        <strain evidence="14 15">CIP 110305</strain>
    </source>
</reference>
<evidence type="ECO:0000256" key="6">
    <source>
        <dbReference type="ARBA" id="ARBA00022692"/>
    </source>
</evidence>
<dbReference type="InterPro" id="IPR042186">
    <property type="entry name" value="FimD_plug_dom"/>
</dbReference>
<evidence type="ECO:0000256" key="2">
    <source>
        <dbReference type="ARBA" id="ARBA00008064"/>
    </source>
</evidence>
<evidence type="ECO:0000259" key="13">
    <source>
        <dbReference type="Pfam" id="PF13954"/>
    </source>
</evidence>
<dbReference type="PATRIC" id="fig|421052.3.peg.1721"/>
<comment type="similarity">
    <text evidence="2 10">Belongs to the fimbrial export usher family.</text>
</comment>